<feature type="region of interest" description="Disordered" evidence="4">
    <location>
        <begin position="347"/>
        <end position="369"/>
    </location>
</feature>
<evidence type="ECO:0000256" key="3">
    <source>
        <dbReference type="ARBA" id="ARBA00023163"/>
    </source>
</evidence>
<dbReference type="CDD" id="cd14687">
    <property type="entry name" value="bZIP_ATF2"/>
    <property type="match status" value="1"/>
</dbReference>
<reference evidence="6 7" key="1">
    <citation type="submission" date="2015-07" db="EMBL/GenBank/DDBJ databases">
        <title>The genome of the fungus Escovopsis weberi, a specialized disease agent of ant agriculture.</title>
        <authorList>
            <person name="de Man T.J."/>
            <person name="Stajich J.E."/>
            <person name="Kubicek C.P."/>
            <person name="Chenthamara K."/>
            <person name="Atanasova L."/>
            <person name="Druzhinina I.S."/>
            <person name="Birnbaum S."/>
            <person name="Barribeau S.M."/>
            <person name="Teiling C."/>
            <person name="Suen G."/>
            <person name="Currie C."/>
            <person name="Gerardo N.M."/>
        </authorList>
    </citation>
    <scope>NUCLEOTIDE SEQUENCE [LARGE SCALE GENOMIC DNA]</scope>
</reference>
<keyword evidence="3" id="KW-0804">Transcription</keyword>
<keyword evidence="1" id="KW-0805">Transcription regulation</keyword>
<name>A0A0M8MVI6_ESCWE</name>
<evidence type="ECO:0000313" key="7">
    <source>
        <dbReference type="Proteomes" id="UP000053831"/>
    </source>
</evidence>
<accession>A0A0M8MVI6</accession>
<proteinExistence type="predicted"/>
<feature type="compositionally biased region" description="Low complexity" evidence="4">
    <location>
        <begin position="109"/>
        <end position="125"/>
    </location>
</feature>
<organism evidence="6 7">
    <name type="scientific">Escovopsis weberi</name>
    <dbReference type="NCBI Taxonomy" id="150374"/>
    <lineage>
        <taxon>Eukaryota</taxon>
        <taxon>Fungi</taxon>
        <taxon>Dikarya</taxon>
        <taxon>Ascomycota</taxon>
        <taxon>Pezizomycotina</taxon>
        <taxon>Sordariomycetes</taxon>
        <taxon>Hypocreomycetidae</taxon>
        <taxon>Hypocreales</taxon>
        <taxon>Hypocreaceae</taxon>
        <taxon>Escovopsis</taxon>
    </lineage>
</organism>
<comment type="caution">
    <text evidence="6">The sequence shown here is derived from an EMBL/GenBank/DDBJ whole genome shotgun (WGS) entry which is preliminary data.</text>
</comment>
<sequence length="369" mass="39124">MDTMQVENINWLVPPPPPPAVKDAAADATPVFAQPWPDPYSDMLDMGPLDPSFTASIEDSIVDPNLLGGFEDASKAVEAEAAAQQHAGPVKAELSTDTSPDLDFFSEMSHPSTSSNRSSSLITPDSLPPALPTPPPAPSQQPKKRGRPQKRQSSSSQSSSSQQQQQQQQRQGEQEKSPAKRKRRSPQKPAPGPAPAVPATAQQPVVQPGLASSSSSSAVVPGPSSSTGLSEMTEMTGMTEIPEDASAQQSPSTPPAAQSKRSRIREKNRIAACKCRRKQRKAVSKLTSTHEGLEDLNRQLCGQVSELEAEAYVLKNMLMAHGNCGCEMIQQYFKDAAASLVQKVDTDIGGSSASGSGRRAGDAMKSTQG</sequence>
<evidence type="ECO:0000259" key="5">
    <source>
        <dbReference type="PROSITE" id="PS50217"/>
    </source>
</evidence>
<feature type="region of interest" description="Disordered" evidence="4">
    <location>
        <begin position="78"/>
        <end position="268"/>
    </location>
</feature>
<feature type="compositionally biased region" description="Low complexity" evidence="4">
    <location>
        <begin position="197"/>
        <end position="226"/>
    </location>
</feature>
<dbReference type="Proteomes" id="UP000053831">
    <property type="component" value="Unassembled WGS sequence"/>
</dbReference>
<dbReference type="PROSITE" id="PS00036">
    <property type="entry name" value="BZIP_BASIC"/>
    <property type="match status" value="1"/>
</dbReference>
<evidence type="ECO:0000256" key="1">
    <source>
        <dbReference type="ARBA" id="ARBA00023015"/>
    </source>
</evidence>
<dbReference type="GO" id="GO:0003700">
    <property type="term" value="F:DNA-binding transcription factor activity"/>
    <property type="evidence" value="ECO:0007669"/>
    <property type="project" value="InterPro"/>
</dbReference>
<dbReference type="PANTHER" id="PTHR23351:SF24">
    <property type="entry name" value="ACTIVATING TRANSCRIPTION FACTOR 3-RELATED"/>
    <property type="match status" value="1"/>
</dbReference>
<dbReference type="PROSITE" id="PS50217">
    <property type="entry name" value="BZIP"/>
    <property type="match status" value="1"/>
</dbReference>
<keyword evidence="7" id="KW-1185">Reference proteome</keyword>
<dbReference type="GO" id="GO:0006357">
    <property type="term" value="P:regulation of transcription by RNA polymerase II"/>
    <property type="evidence" value="ECO:0007669"/>
    <property type="project" value="InterPro"/>
</dbReference>
<feature type="domain" description="BZIP" evidence="5">
    <location>
        <begin position="258"/>
        <end position="321"/>
    </location>
</feature>
<dbReference type="InterPro" id="IPR000837">
    <property type="entry name" value="AP-1"/>
</dbReference>
<dbReference type="PANTHER" id="PTHR23351">
    <property type="entry name" value="FOS TRANSCRIPTION FACTOR-RELATED"/>
    <property type="match status" value="1"/>
</dbReference>
<dbReference type="SUPFAM" id="SSF57959">
    <property type="entry name" value="Leucine zipper domain"/>
    <property type="match status" value="1"/>
</dbReference>
<gene>
    <name evidence="6" type="ORF">ESCO_001021</name>
</gene>
<dbReference type="EMBL" id="LGSR01000020">
    <property type="protein sequence ID" value="KOS19428.1"/>
    <property type="molecule type" value="Genomic_DNA"/>
</dbReference>
<evidence type="ECO:0000256" key="2">
    <source>
        <dbReference type="ARBA" id="ARBA00023125"/>
    </source>
</evidence>
<keyword evidence="2" id="KW-0238">DNA-binding</keyword>
<dbReference type="STRING" id="150374.A0A0M8MVI6"/>
<feature type="compositionally biased region" description="Low complexity" evidence="4">
    <location>
        <begin position="151"/>
        <end position="171"/>
    </location>
</feature>
<protein>
    <submittedName>
        <fullName evidence="6">Transcription factor atf21</fullName>
    </submittedName>
</protein>
<dbReference type="OrthoDB" id="295274at2759"/>
<evidence type="ECO:0000313" key="6">
    <source>
        <dbReference type="EMBL" id="KOS19428.1"/>
    </source>
</evidence>
<dbReference type="Pfam" id="PF00170">
    <property type="entry name" value="bZIP_1"/>
    <property type="match status" value="1"/>
</dbReference>
<dbReference type="InterPro" id="IPR046347">
    <property type="entry name" value="bZIP_sf"/>
</dbReference>
<dbReference type="GO" id="GO:0003677">
    <property type="term" value="F:DNA binding"/>
    <property type="evidence" value="ECO:0007669"/>
    <property type="project" value="UniProtKB-KW"/>
</dbReference>
<evidence type="ECO:0000256" key="4">
    <source>
        <dbReference type="SAM" id="MobiDB-lite"/>
    </source>
</evidence>
<feature type="compositionally biased region" description="Pro residues" evidence="4">
    <location>
        <begin position="126"/>
        <end position="139"/>
    </location>
</feature>
<dbReference type="AlphaFoldDB" id="A0A0M8MVI6"/>
<dbReference type="InterPro" id="IPR004827">
    <property type="entry name" value="bZIP"/>
</dbReference>
<dbReference type="Gene3D" id="1.20.5.170">
    <property type="match status" value="1"/>
</dbReference>
<dbReference type="SMART" id="SM00338">
    <property type="entry name" value="BRLZ"/>
    <property type="match status" value="1"/>
</dbReference>